<evidence type="ECO:0000256" key="1">
    <source>
        <dbReference type="SAM" id="MobiDB-lite"/>
    </source>
</evidence>
<dbReference type="SUPFAM" id="SSF56219">
    <property type="entry name" value="DNase I-like"/>
    <property type="match status" value="1"/>
</dbReference>
<dbReference type="PANTHER" id="PTHR36688">
    <property type="entry name" value="ENDO/EXONUCLEASE/PHOSPHATASE DOMAIN-CONTAINING PROTEIN"/>
    <property type="match status" value="1"/>
</dbReference>
<dbReference type="AlphaFoldDB" id="A0A0B7BT55"/>
<dbReference type="InterPro" id="IPR052560">
    <property type="entry name" value="RdDP_mobile_element"/>
</dbReference>
<dbReference type="InterPro" id="IPR000477">
    <property type="entry name" value="RT_dom"/>
</dbReference>
<dbReference type="SUPFAM" id="SSF56672">
    <property type="entry name" value="DNA/RNA polymerases"/>
    <property type="match status" value="1"/>
</dbReference>
<proteinExistence type="predicted"/>
<feature type="compositionally biased region" description="Basic and acidic residues" evidence="1">
    <location>
        <begin position="151"/>
        <end position="165"/>
    </location>
</feature>
<dbReference type="PROSITE" id="PS50878">
    <property type="entry name" value="RT_POL"/>
    <property type="match status" value="1"/>
</dbReference>
<sequence>MDARGDEVEEWMMENLILINKPDSDPTFYSRVWRTQITPDLAIATEDIQRRAEREVMKQLGGSDHKPIIITVGKLKSPENRKKIASWNYKKANWNLYRNLTEGKLTETHTTNNIQKNITTLTSIILKAAQKSIPRGRRKHYEPFWTNELQQSHEKATAARTKMEQDPSDTNVTEHNKHQAIYRKEKLTCIRKSWQEKTATLNMEKDSTKLWQLVKSLNEENTTSHACTVIEDGGKTYTGKIAANILADGFAKESNIHMSKIKVRETKKELKKINKQLADKQDTMNKPFSLKELDSAIKKLKKKKAPGPDGVTNEMIINLGTGGRQHLLDLLNQSWMQGVYPKEWKEAEIIPIAKKGKPKENKESYRPISLLSCLGKTMERLVNNRLLKFLEEKKILDDCQSGFRKHRSTDDQTTYLAQEIKDAFQNKHKLLATFFDLTKAFDKVWKKGRLLKLAQSGIKGHMYTWIRDFLHRRCARVKLEGHRSKLVRLEDGVPQGSAISHTLFILFITDLSKQFTSNIHKALHADDLAIWTQTEYIGTAKIRMQGAINAVKKWADTWGVTINQNKTVSTLFSLSTKPEQVDLYLDNKPLPKEDNPTYLGIKFDKRLTWGPHIEETQRKATIRLRLMKKLAGTHWGADANTTRQIYTGYVRPKLEYGTGAYTTAAQTNLHKLDKIQNTGLRIITGGLRSTQIKDLEATAGIESLGRRREQKILTLSEKFKRTENNPMHQTINEPTKNRIKRHSFHHLSKSLSAKNMDILSKDPATWEMIVPFNNTDLQPNFTVITTIPDIDKNKKAEETYPILRAKTLELIQISYFRPEWTHIYSDGSPDKTARKVGADIIIILQNGTTIKIQVLQKNFQQISELSNR</sequence>
<feature type="domain" description="Reverse transcriptase" evidence="2">
    <location>
        <begin position="333"/>
        <end position="603"/>
    </location>
</feature>
<organism evidence="3">
    <name type="scientific">Arion vulgaris</name>
    <dbReference type="NCBI Taxonomy" id="1028688"/>
    <lineage>
        <taxon>Eukaryota</taxon>
        <taxon>Metazoa</taxon>
        <taxon>Spiralia</taxon>
        <taxon>Lophotrochozoa</taxon>
        <taxon>Mollusca</taxon>
        <taxon>Gastropoda</taxon>
        <taxon>Heterobranchia</taxon>
        <taxon>Euthyneura</taxon>
        <taxon>Panpulmonata</taxon>
        <taxon>Eupulmonata</taxon>
        <taxon>Stylommatophora</taxon>
        <taxon>Helicina</taxon>
        <taxon>Arionoidea</taxon>
        <taxon>Arionidae</taxon>
        <taxon>Arion</taxon>
    </lineage>
</organism>
<reference evidence="3" key="1">
    <citation type="submission" date="2014-12" db="EMBL/GenBank/DDBJ databases">
        <title>Insight into the proteome of Arion vulgaris.</title>
        <authorList>
            <person name="Aradska J."/>
            <person name="Bulat T."/>
            <person name="Smidak R."/>
            <person name="Sarate P."/>
            <person name="Gangsoo J."/>
            <person name="Sialana F."/>
            <person name="Bilban M."/>
            <person name="Lubec G."/>
        </authorList>
    </citation>
    <scope>NUCLEOTIDE SEQUENCE</scope>
    <source>
        <tissue evidence="3">Skin</tissue>
    </source>
</reference>
<name>A0A0B7BT55_9EUPU</name>
<dbReference type="InterPro" id="IPR043502">
    <property type="entry name" value="DNA/RNA_pol_sf"/>
</dbReference>
<dbReference type="Pfam" id="PF00078">
    <property type="entry name" value="RVT_1"/>
    <property type="match status" value="1"/>
</dbReference>
<evidence type="ECO:0000313" key="3">
    <source>
        <dbReference type="EMBL" id="CEK96173.1"/>
    </source>
</evidence>
<dbReference type="EMBL" id="HACG01049308">
    <property type="protein sequence ID" value="CEK96173.1"/>
    <property type="molecule type" value="Transcribed_RNA"/>
</dbReference>
<dbReference type="PANTHER" id="PTHR36688:SF1">
    <property type="entry name" value="ENDONUCLEASE_EXONUCLEASE_PHOSPHATASE DOMAIN-CONTAINING PROTEIN"/>
    <property type="match status" value="1"/>
</dbReference>
<accession>A0A0B7BT55</accession>
<evidence type="ECO:0000259" key="2">
    <source>
        <dbReference type="PROSITE" id="PS50878"/>
    </source>
</evidence>
<feature type="region of interest" description="Disordered" evidence="1">
    <location>
        <begin position="150"/>
        <end position="178"/>
    </location>
</feature>
<dbReference type="Gene3D" id="3.60.10.10">
    <property type="entry name" value="Endonuclease/exonuclease/phosphatase"/>
    <property type="match status" value="1"/>
</dbReference>
<dbReference type="CDD" id="cd01650">
    <property type="entry name" value="RT_nLTR_like"/>
    <property type="match status" value="1"/>
</dbReference>
<dbReference type="InterPro" id="IPR036691">
    <property type="entry name" value="Endo/exonu/phosph_ase_sf"/>
</dbReference>
<protein>
    <recommendedName>
        <fullName evidence="2">Reverse transcriptase domain-containing protein</fullName>
    </recommendedName>
</protein>
<gene>
    <name evidence="3" type="primary">ORF210883</name>
</gene>